<feature type="transmembrane region" description="Helical" evidence="1">
    <location>
        <begin position="160"/>
        <end position="185"/>
    </location>
</feature>
<dbReference type="EMBL" id="FWWY01000001">
    <property type="protein sequence ID" value="SMC05329.1"/>
    <property type="molecule type" value="Genomic_DNA"/>
</dbReference>
<feature type="transmembrane region" description="Helical" evidence="1">
    <location>
        <begin position="15"/>
        <end position="40"/>
    </location>
</feature>
<keyword evidence="1" id="KW-0812">Transmembrane</keyword>
<evidence type="ECO:0000256" key="1">
    <source>
        <dbReference type="SAM" id="Phobius"/>
    </source>
</evidence>
<keyword evidence="3" id="KW-1185">Reference proteome</keyword>
<sequence>MSLASMIQPEVVAQFYHAVLTVVVVLITIGLAVVLIRWVWRLIAESESPSVSREDLCDRAPKIWGKEGLWRALGALWVLDGLLQLQPAMPNYAFLEMVIAPNLLGQPGWVVRVMGWGIQAWSNAPITADVVAVFVQLGIGLALLAGRWRPWGRWALWTSLFWGLFVWILGEGMGGILTGQASLVIGDPGSVLFYMASAGLLLLPDAMWLAGQVRRGVRWGVVGLWLWGALVQAWPGAGFWSGPALGTLFQNAAQNAQPLWLSGPIYATAHWVTHHGLVANGVIVGMMSLLALLWAWRPYGRGTMAVTMGWLGVLWWLGQDFGVLGGVGTDPNTAPVFALLLGTAAWSQKPLADVPALRFIPWFRAKRGAETLSVERGRRV</sequence>
<proteinExistence type="predicted"/>
<evidence type="ECO:0000313" key="3">
    <source>
        <dbReference type="Proteomes" id="UP000192660"/>
    </source>
</evidence>
<dbReference type="OrthoDB" id="5190419at2"/>
<reference evidence="3" key="1">
    <citation type="submission" date="2017-04" db="EMBL/GenBank/DDBJ databases">
        <authorList>
            <person name="Varghese N."/>
            <person name="Submissions S."/>
        </authorList>
    </citation>
    <scope>NUCLEOTIDE SEQUENCE [LARGE SCALE GENOMIC DNA]</scope>
    <source>
        <strain evidence="3">DSM 9293</strain>
    </source>
</reference>
<feature type="transmembrane region" description="Helical" evidence="1">
    <location>
        <begin position="277"/>
        <end position="296"/>
    </location>
</feature>
<accession>A0A1W1WGM3</accession>
<evidence type="ECO:0000313" key="2">
    <source>
        <dbReference type="EMBL" id="SMC05329.1"/>
    </source>
</evidence>
<dbReference type="AlphaFoldDB" id="A0A1W1WGM3"/>
<dbReference type="RefSeq" id="WP_084661555.1">
    <property type="nucleotide sequence ID" value="NZ_FWWY01000001.1"/>
</dbReference>
<protein>
    <submittedName>
        <fullName evidence="2">Uncharacterized protein</fullName>
    </submittedName>
</protein>
<organism evidence="2 3">
    <name type="scientific">Sulfobacillus thermosulfidooxidans (strain DSM 9293 / VKM B-1269 / AT-1)</name>
    <dbReference type="NCBI Taxonomy" id="929705"/>
    <lineage>
        <taxon>Bacteria</taxon>
        <taxon>Bacillati</taxon>
        <taxon>Bacillota</taxon>
        <taxon>Clostridia</taxon>
        <taxon>Eubacteriales</taxon>
        <taxon>Clostridiales Family XVII. Incertae Sedis</taxon>
        <taxon>Sulfobacillus</taxon>
    </lineage>
</organism>
<feature type="transmembrane region" description="Helical" evidence="1">
    <location>
        <begin position="217"/>
        <end position="235"/>
    </location>
</feature>
<keyword evidence="1" id="KW-1133">Transmembrane helix</keyword>
<feature type="transmembrane region" description="Helical" evidence="1">
    <location>
        <begin position="130"/>
        <end position="148"/>
    </location>
</feature>
<dbReference type="Proteomes" id="UP000192660">
    <property type="component" value="Unassembled WGS sequence"/>
</dbReference>
<keyword evidence="1" id="KW-0472">Membrane</keyword>
<feature type="transmembrane region" description="Helical" evidence="1">
    <location>
        <begin position="191"/>
        <end position="210"/>
    </location>
</feature>
<name>A0A1W1WGM3_SULTA</name>
<gene>
    <name evidence="2" type="ORF">SAMN00768000_2163</name>
</gene>